<evidence type="ECO:0000256" key="1">
    <source>
        <dbReference type="ARBA" id="ARBA00004389"/>
    </source>
</evidence>
<dbReference type="EMBL" id="KB096275">
    <property type="protein sequence ID" value="ESO07010.1"/>
    <property type="molecule type" value="Genomic_DNA"/>
</dbReference>
<evidence type="ECO:0000256" key="14">
    <source>
        <dbReference type="RuleBase" id="RU367051"/>
    </source>
</evidence>
<evidence type="ECO:0000256" key="12">
    <source>
        <dbReference type="ARBA" id="ARBA00045065"/>
    </source>
</evidence>
<comment type="subcellular location">
    <subcellularLocation>
        <location evidence="1">Endoplasmic reticulum membrane</location>
        <topology evidence="1">Single-pass membrane protein</topology>
    </subcellularLocation>
</comment>
<dbReference type="OMA" id="ARLYGWV"/>
<dbReference type="Gene3D" id="3.40.50.2000">
    <property type="entry name" value="Glycogen Phosphorylase B"/>
    <property type="match status" value="1"/>
</dbReference>
<dbReference type="CDD" id="cd03806">
    <property type="entry name" value="GT4_ALG11-like"/>
    <property type="match status" value="1"/>
</dbReference>
<dbReference type="Pfam" id="PF15924">
    <property type="entry name" value="ALG11_N"/>
    <property type="match status" value="1"/>
</dbReference>
<evidence type="ECO:0000256" key="8">
    <source>
        <dbReference type="ARBA" id="ARBA00022692"/>
    </source>
</evidence>
<evidence type="ECO:0000259" key="15">
    <source>
        <dbReference type="Pfam" id="PF00534"/>
    </source>
</evidence>
<dbReference type="STRING" id="6412.T1EF71"/>
<dbReference type="EnsemblMetazoa" id="HelroT111022">
    <property type="protein sequence ID" value="HelroP111022"/>
    <property type="gene ID" value="HelroG111022"/>
</dbReference>
<reference evidence="17 19" key="2">
    <citation type="journal article" date="2013" name="Nature">
        <title>Insights into bilaterian evolution from three spiralian genomes.</title>
        <authorList>
            <person name="Simakov O."/>
            <person name="Marletaz F."/>
            <person name="Cho S.J."/>
            <person name="Edsinger-Gonzales E."/>
            <person name="Havlak P."/>
            <person name="Hellsten U."/>
            <person name="Kuo D.H."/>
            <person name="Larsson T."/>
            <person name="Lv J."/>
            <person name="Arendt D."/>
            <person name="Savage R."/>
            <person name="Osoegawa K."/>
            <person name="de Jong P."/>
            <person name="Grimwood J."/>
            <person name="Chapman J.A."/>
            <person name="Shapiro H."/>
            <person name="Aerts A."/>
            <person name="Otillar R.P."/>
            <person name="Terry A.Y."/>
            <person name="Boore J.L."/>
            <person name="Grigoriev I.V."/>
            <person name="Lindberg D.R."/>
            <person name="Seaver E.C."/>
            <person name="Weisblat D.A."/>
            <person name="Putnam N.H."/>
            <person name="Rokhsar D.S."/>
        </authorList>
    </citation>
    <scope>NUCLEOTIDE SEQUENCE</scope>
</reference>
<protein>
    <recommendedName>
        <fullName evidence="5 14">GDP-Man:Man(3)GlcNAc(2)-PP-Dol alpha-1,2-mannosyltransferase</fullName>
        <ecNumber evidence="4 14">2.4.1.131</ecNumber>
    </recommendedName>
</protein>
<dbReference type="InterPro" id="IPR038013">
    <property type="entry name" value="ALG11"/>
</dbReference>
<dbReference type="RefSeq" id="XP_009015106.1">
    <property type="nucleotide sequence ID" value="XM_009016858.1"/>
</dbReference>
<dbReference type="FunCoup" id="T1EF71">
    <property type="interactions" value="1398"/>
</dbReference>
<evidence type="ECO:0000259" key="16">
    <source>
        <dbReference type="Pfam" id="PF15924"/>
    </source>
</evidence>
<evidence type="ECO:0000256" key="4">
    <source>
        <dbReference type="ARBA" id="ARBA00012645"/>
    </source>
</evidence>
<comment type="pathway">
    <text evidence="2 14">Protein modification; protein glycosylation.</text>
</comment>
<dbReference type="PANTHER" id="PTHR45919:SF1">
    <property type="entry name" value="GDP-MAN:MAN(3)GLCNAC(2)-PP-DOL ALPHA-1,2-MANNOSYLTRANSFERASE"/>
    <property type="match status" value="1"/>
</dbReference>
<dbReference type="eggNOG" id="KOG1387">
    <property type="taxonomic scope" value="Eukaryota"/>
</dbReference>
<sequence>MLKCLTRILARYQLPHLRQHSTNEPKPVLVGFFHPYCNAGGGGERVLWSSIKALQQRYDHVRCVVYTGDLDVSRDEILKKVKDQFNIDLPRTDPISLSFCLLQSRKLVEASNYKIMTMLGQSTGSVLLGLEALFKFIPDVYIDSMGYAFTLPLFKYLAGCRVACYVHYPTISSDMLQVVSNREHAHNNEQFVSRSRFMSLCKFIYYKIFAFVYGFVGRFSDVVMVNSTWTKNHIMDIWKIQPTIVYPPCNVEEFLKIGRDVIDDDNTKYIVSIAQFRPEKDHSLQLKSFKRFLKSVETEEDECKKNELKKNIYKLVLIGSCRNEEDMQRVDRLKNLAEELEITSSVDFKVNISFADLKEFLKKASVGLHTMWNEHFGIGIVECMAAGVVMLAHDSGGPKLDILADYEGQQTGFLASDEVTYAEKLVEIFTSREEQLLEIKRNAKLSIMRFSDECYHANFLNATDELLGD</sequence>
<keyword evidence="19" id="KW-1185">Reference proteome</keyword>
<evidence type="ECO:0000313" key="19">
    <source>
        <dbReference type="Proteomes" id="UP000015101"/>
    </source>
</evidence>
<dbReference type="InParanoid" id="T1EF71"/>
<dbReference type="SUPFAM" id="SSF53756">
    <property type="entry name" value="UDP-Glycosyltransferase/glycogen phosphorylase"/>
    <property type="match status" value="1"/>
</dbReference>
<dbReference type="HOGENOM" id="CLU_017896_1_1_1"/>
<dbReference type="AlphaFoldDB" id="T1EF71"/>
<dbReference type="InterPro" id="IPR031814">
    <property type="entry name" value="ALG11_N"/>
</dbReference>
<evidence type="ECO:0000256" key="3">
    <source>
        <dbReference type="ARBA" id="ARBA00009481"/>
    </source>
</evidence>
<reference evidence="18" key="3">
    <citation type="submission" date="2015-06" db="UniProtKB">
        <authorList>
            <consortium name="EnsemblMetazoa"/>
        </authorList>
    </citation>
    <scope>IDENTIFICATION</scope>
</reference>
<organism evidence="18 19">
    <name type="scientific">Helobdella robusta</name>
    <name type="common">Californian leech</name>
    <dbReference type="NCBI Taxonomy" id="6412"/>
    <lineage>
        <taxon>Eukaryota</taxon>
        <taxon>Metazoa</taxon>
        <taxon>Spiralia</taxon>
        <taxon>Lophotrochozoa</taxon>
        <taxon>Annelida</taxon>
        <taxon>Clitellata</taxon>
        <taxon>Hirudinea</taxon>
        <taxon>Rhynchobdellida</taxon>
        <taxon>Glossiphoniidae</taxon>
        <taxon>Helobdella</taxon>
    </lineage>
</organism>
<dbReference type="GO" id="GO:0004377">
    <property type="term" value="F:GDP-Man:Man(3)GlcNAc(2)-PP-Dol alpha-1,2-mannosyltransferase activity"/>
    <property type="evidence" value="ECO:0000318"/>
    <property type="project" value="GO_Central"/>
</dbReference>
<keyword evidence="7 14" id="KW-0808">Transferase</keyword>
<dbReference type="GO" id="GO:0006488">
    <property type="term" value="P:dolichol-linked oligosaccharide biosynthetic process"/>
    <property type="evidence" value="ECO:0000318"/>
    <property type="project" value="GO_Central"/>
</dbReference>
<dbReference type="PANTHER" id="PTHR45919">
    <property type="entry name" value="GDP-MAN:MAN(3)GLCNAC(2)-PP-DOL ALPHA-1,2-MANNOSYLTRANSFERASE"/>
    <property type="match status" value="1"/>
</dbReference>
<evidence type="ECO:0000313" key="17">
    <source>
        <dbReference type="EMBL" id="ESO07010.1"/>
    </source>
</evidence>
<dbReference type="EMBL" id="AMQM01003758">
    <property type="status" value="NOT_ANNOTATED_CDS"/>
    <property type="molecule type" value="Genomic_DNA"/>
</dbReference>
<dbReference type="EC" id="2.4.1.131" evidence="4 14"/>
<dbReference type="CTD" id="20195223"/>
<feature type="domain" description="ALG11 mannosyltransferase N-terminal" evidence="16">
    <location>
        <begin position="29"/>
        <end position="238"/>
    </location>
</feature>
<keyword evidence="8" id="KW-0812">Transmembrane</keyword>
<dbReference type="InterPro" id="IPR001296">
    <property type="entry name" value="Glyco_trans_1"/>
</dbReference>
<dbReference type="KEGG" id="hro:HELRODRAFT_111022"/>
<dbReference type="GeneID" id="20195223"/>
<name>T1EF71_HELRO</name>
<evidence type="ECO:0000256" key="5">
    <source>
        <dbReference type="ARBA" id="ARBA00022018"/>
    </source>
</evidence>
<proteinExistence type="inferred from homology"/>
<evidence type="ECO:0000256" key="13">
    <source>
        <dbReference type="ARBA" id="ARBA00045128"/>
    </source>
</evidence>
<evidence type="ECO:0000256" key="10">
    <source>
        <dbReference type="ARBA" id="ARBA00022989"/>
    </source>
</evidence>
<dbReference type="Pfam" id="PF00534">
    <property type="entry name" value="Glycos_transf_1"/>
    <property type="match status" value="1"/>
</dbReference>
<evidence type="ECO:0000256" key="11">
    <source>
        <dbReference type="ARBA" id="ARBA00023136"/>
    </source>
</evidence>
<evidence type="ECO:0000256" key="2">
    <source>
        <dbReference type="ARBA" id="ARBA00004922"/>
    </source>
</evidence>
<keyword evidence="9 14" id="KW-0256">Endoplasmic reticulum</keyword>
<dbReference type="Proteomes" id="UP000015101">
    <property type="component" value="Unassembled WGS sequence"/>
</dbReference>
<keyword evidence="11" id="KW-0472">Membrane</keyword>
<evidence type="ECO:0000256" key="7">
    <source>
        <dbReference type="ARBA" id="ARBA00022679"/>
    </source>
</evidence>
<dbReference type="GO" id="GO:0005789">
    <property type="term" value="C:endoplasmic reticulum membrane"/>
    <property type="evidence" value="ECO:0000318"/>
    <property type="project" value="GO_Central"/>
</dbReference>
<evidence type="ECO:0000313" key="18">
    <source>
        <dbReference type="EnsemblMetazoa" id="HelroP111022"/>
    </source>
</evidence>
<evidence type="ECO:0000256" key="6">
    <source>
        <dbReference type="ARBA" id="ARBA00022676"/>
    </source>
</evidence>
<comment type="function">
    <text evidence="13">GDP-Man:Man(3)GlcNAc(2)-PP-Dol alpha-1,2-mannosyltransferase that operates in the biosynthetic pathway of dolichol-linked oligosaccharides, the glycan precursors employed in protein asparagine (N)-glycosylation. The assembly of dolichol-linked oligosaccharides begins on the cytosolic side of the endoplasmic reticulum membrane and finishes in its lumen. The sequential addition of sugars to dolichol pyrophosphate produces dolichol-linked oligosaccharides containing fourteen sugars, including two GlcNAcs, nine mannoses and three glucoses. Once assembled, the oligosaccharide is transferred from the lipid to nascent proteins by oligosaccharyltransferases. Catalyzes, on the cytoplasmic face of the endoplasmic reticulum, the addition of the fourth and fifth mannose residues to the dolichol-linked oligosaccharide chain, to produce Man(5)GlcNAc(2)-PP-dolichol core oligosaccharide. Man(5)GlcNAc(2)-PP-dolichol is a substrate for ALG3, the following enzyme in the biosynthetic pathway.</text>
</comment>
<feature type="domain" description="Glycosyl transferase family 1" evidence="15">
    <location>
        <begin position="264"/>
        <end position="444"/>
    </location>
</feature>
<accession>T1EF71</accession>
<dbReference type="UniPathway" id="UPA00378"/>
<keyword evidence="6 14" id="KW-0328">Glycosyltransferase</keyword>
<reference evidence="19" key="1">
    <citation type="submission" date="2012-12" db="EMBL/GenBank/DDBJ databases">
        <authorList>
            <person name="Hellsten U."/>
            <person name="Grimwood J."/>
            <person name="Chapman J.A."/>
            <person name="Shapiro H."/>
            <person name="Aerts A."/>
            <person name="Otillar R.P."/>
            <person name="Terry A.Y."/>
            <person name="Boore J.L."/>
            <person name="Simakov O."/>
            <person name="Marletaz F."/>
            <person name="Cho S.-J."/>
            <person name="Edsinger-Gonzales E."/>
            <person name="Havlak P."/>
            <person name="Kuo D.-H."/>
            <person name="Larsson T."/>
            <person name="Lv J."/>
            <person name="Arendt D."/>
            <person name="Savage R."/>
            <person name="Osoegawa K."/>
            <person name="de Jong P."/>
            <person name="Lindberg D.R."/>
            <person name="Seaver E.C."/>
            <person name="Weisblat D.A."/>
            <person name="Putnam N.H."/>
            <person name="Grigoriev I.V."/>
            <person name="Rokhsar D.S."/>
        </authorList>
    </citation>
    <scope>NUCLEOTIDE SEQUENCE</scope>
</reference>
<comment type="similarity">
    <text evidence="3 14">Belongs to the glycosyltransferase group 1 family. Glycosyltransferase 4 subfamily.</text>
</comment>
<dbReference type="OrthoDB" id="2276068at2759"/>
<comment type="catalytic activity">
    <reaction evidence="12 14">
        <text>an alpha-D-Man-(1-&gt;3)-[alpha-D-Man-(1-&gt;6)]-beta-D-Man-(1-&gt;4)-beta-D-GlcNAc-(1-&gt;4)-alpha-D-GlcNAc-diphospho-di-trans,poly-cis-dolichol + 2 GDP-alpha-D-mannose = an alpha-D-Man-(1-&gt;2)-alpha-D-Man-(1-&gt;2)-alpha-D-Man-(1-&gt;3)-[alpha-D-Man-(1-&gt;6)]-beta-D-Man-(1-&gt;4)-beta-D-GlcNAc-(1-&gt;4)-alpha-D-GlcNAc-diphospho-di-trans,poly-cis-dolichol + 2 GDP + 2 H(+)</text>
        <dbReference type="Rhea" id="RHEA:29523"/>
        <dbReference type="Rhea" id="RHEA-COMP:19515"/>
        <dbReference type="Rhea" id="RHEA-COMP:19516"/>
        <dbReference type="ChEBI" id="CHEBI:15378"/>
        <dbReference type="ChEBI" id="CHEBI:57527"/>
        <dbReference type="ChEBI" id="CHEBI:58189"/>
        <dbReference type="ChEBI" id="CHEBI:132511"/>
        <dbReference type="ChEBI" id="CHEBI:132515"/>
        <dbReference type="EC" id="2.4.1.131"/>
    </reaction>
    <physiologicalReaction direction="left-to-right" evidence="12 14">
        <dbReference type="Rhea" id="RHEA:29524"/>
    </physiologicalReaction>
</comment>
<keyword evidence="10" id="KW-1133">Transmembrane helix</keyword>
<gene>
    <name evidence="18" type="primary">20195223</name>
    <name evidence="17" type="ORF">HELRODRAFT_111022</name>
</gene>
<evidence type="ECO:0000256" key="9">
    <source>
        <dbReference type="ARBA" id="ARBA00022824"/>
    </source>
</evidence>